<sequence length="391" mass="41714">MTHQDAADAVLRAAVEAGEVPGVVAMAATRDGVLYQGAFGRRGLDTTAPMTVDTLFWIASMTKAVTSVAAMQLVEAGRIGLDDPLGPVLEELRAPLVLEGFDADGAALVRPAEGVVTLRRLLTHTAGFGYDFWHPDIARYMREQGIPSLHGGDPAAFRVPLRFDPGTRWQYGISTDVAGRVVERLAGQGLGDYLRAHVFAPLGMDETGFGVPPAWQARLATRHRRDATGALAPIEFRAPERPRFESGGGGLFSTGPDYLRFLRMLLGGGTLDGVRLLRPETVAAMAENHIGALEVEPLPESDPPGFSNRAEFFPGMPKKWGLGFLINTGAAPGGGRAAGSLAWAGLANTYYWIDPSRGVTGLLLTQILPFADPAVLGLLDRFERSVYAALG</sequence>
<proteinExistence type="predicted"/>
<dbReference type="EMBL" id="JALPRX010000050">
    <property type="protein sequence ID" value="MCK8785157.1"/>
    <property type="molecule type" value="Genomic_DNA"/>
</dbReference>
<dbReference type="PANTHER" id="PTHR43283:SF3">
    <property type="entry name" value="BETA-LACTAMASE FAMILY PROTEIN (AFU_ORTHOLOGUE AFUA_5G07500)"/>
    <property type="match status" value="1"/>
</dbReference>
<accession>A0A9X2BU67</accession>
<dbReference type="InterPro" id="IPR012338">
    <property type="entry name" value="Beta-lactam/transpept-like"/>
</dbReference>
<dbReference type="SUPFAM" id="SSF56601">
    <property type="entry name" value="beta-lactamase/transpeptidase-like"/>
    <property type="match status" value="1"/>
</dbReference>
<dbReference type="PANTHER" id="PTHR43283">
    <property type="entry name" value="BETA-LACTAMASE-RELATED"/>
    <property type="match status" value="1"/>
</dbReference>
<dbReference type="Pfam" id="PF00144">
    <property type="entry name" value="Beta-lactamase"/>
    <property type="match status" value="1"/>
</dbReference>
<organism evidence="2 3">
    <name type="scientific">Roseomonas acroporae</name>
    <dbReference type="NCBI Taxonomy" id="2937791"/>
    <lineage>
        <taxon>Bacteria</taxon>
        <taxon>Pseudomonadati</taxon>
        <taxon>Pseudomonadota</taxon>
        <taxon>Alphaproteobacteria</taxon>
        <taxon>Acetobacterales</taxon>
        <taxon>Roseomonadaceae</taxon>
        <taxon>Roseomonas</taxon>
    </lineage>
</organism>
<dbReference type="InterPro" id="IPR001466">
    <property type="entry name" value="Beta-lactam-related"/>
</dbReference>
<dbReference type="Gene3D" id="3.40.710.10">
    <property type="entry name" value="DD-peptidase/beta-lactamase superfamily"/>
    <property type="match status" value="1"/>
</dbReference>
<protein>
    <submittedName>
        <fullName evidence="2">Beta-lactamase family protein</fullName>
    </submittedName>
</protein>
<evidence type="ECO:0000313" key="3">
    <source>
        <dbReference type="Proteomes" id="UP001139516"/>
    </source>
</evidence>
<evidence type="ECO:0000313" key="2">
    <source>
        <dbReference type="EMBL" id="MCK8785157.1"/>
    </source>
</evidence>
<dbReference type="RefSeq" id="WP_248667278.1">
    <property type="nucleotide sequence ID" value="NZ_JALPRX010000050.1"/>
</dbReference>
<comment type="caution">
    <text evidence="2">The sequence shown here is derived from an EMBL/GenBank/DDBJ whole genome shotgun (WGS) entry which is preliminary data.</text>
</comment>
<gene>
    <name evidence="2" type="ORF">M0638_12260</name>
</gene>
<dbReference type="AlphaFoldDB" id="A0A9X2BU67"/>
<evidence type="ECO:0000259" key="1">
    <source>
        <dbReference type="Pfam" id="PF00144"/>
    </source>
</evidence>
<name>A0A9X2BU67_9PROT</name>
<feature type="domain" description="Beta-lactamase-related" evidence="1">
    <location>
        <begin position="8"/>
        <end position="371"/>
    </location>
</feature>
<reference evidence="2" key="1">
    <citation type="submission" date="2022-04" db="EMBL/GenBank/DDBJ databases">
        <title>Roseomonas acroporae sp. nov., isolated from coral Acropora digitifera.</title>
        <authorList>
            <person name="Sun H."/>
        </authorList>
    </citation>
    <scope>NUCLEOTIDE SEQUENCE</scope>
    <source>
        <strain evidence="2">NAR14</strain>
    </source>
</reference>
<keyword evidence="3" id="KW-1185">Reference proteome</keyword>
<dbReference type="Proteomes" id="UP001139516">
    <property type="component" value="Unassembled WGS sequence"/>
</dbReference>
<dbReference type="InterPro" id="IPR050789">
    <property type="entry name" value="Diverse_Enzym_Activities"/>
</dbReference>